<evidence type="ECO:0000256" key="4">
    <source>
        <dbReference type="SAM" id="SignalP"/>
    </source>
</evidence>
<dbReference type="Pfam" id="PF01547">
    <property type="entry name" value="SBP_bac_1"/>
    <property type="match status" value="1"/>
</dbReference>
<dbReference type="InterPro" id="IPR006061">
    <property type="entry name" value="SBP_1_CS"/>
</dbReference>
<evidence type="ECO:0000313" key="5">
    <source>
        <dbReference type="EMBL" id="CAG7619213.1"/>
    </source>
</evidence>
<gene>
    <name evidence="5" type="ORF">PAECIP111802_00597</name>
</gene>
<keyword evidence="6" id="KW-1185">Reference proteome</keyword>
<protein>
    <recommendedName>
        <fullName evidence="7">Extracellular solute-binding protein</fullName>
    </recommendedName>
</protein>
<comment type="similarity">
    <text evidence="1">Belongs to the bacterial solute-binding protein 1 family.</text>
</comment>
<accession>A0ABM8VBD4</accession>
<evidence type="ECO:0000256" key="1">
    <source>
        <dbReference type="ARBA" id="ARBA00008520"/>
    </source>
</evidence>
<evidence type="ECO:0000256" key="2">
    <source>
        <dbReference type="ARBA" id="ARBA00022448"/>
    </source>
</evidence>
<feature type="chain" id="PRO_5045475470" description="Extracellular solute-binding protein" evidence="4">
    <location>
        <begin position="21"/>
        <end position="438"/>
    </location>
</feature>
<keyword evidence="2" id="KW-0813">Transport</keyword>
<name>A0ABM8VBD4_9BACL</name>
<dbReference type="PROSITE" id="PS51257">
    <property type="entry name" value="PROKAR_LIPOPROTEIN"/>
    <property type="match status" value="1"/>
</dbReference>
<dbReference type="PANTHER" id="PTHR43649">
    <property type="entry name" value="ARABINOSE-BINDING PROTEIN-RELATED"/>
    <property type="match status" value="1"/>
</dbReference>
<evidence type="ECO:0000313" key="6">
    <source>
        <dbReference type="Proteomes" id="UP000730618"/>
    </source>
</evidence>
<comment type="caution">
    <text evidence="5">The sequence shown here is derived from an EMBL/GenBank/DDBJ whole genome shotgun (WGS) entry which is preliminary data.</text>
</comment>
<dbReference type="EMBL" id="CAJVCE010000001">
    <property type="protein sequence ID" value="CAG7619213.1"/>
    <property type="molecule type" value="Genomic_DNA"/>
</dbReference>
<sequence length="438" mass="49111">MLNKAVCVALSLALPTALLAACSHAKDTTNKNKEEKQQPVTLKFYTGDKDYETRFKNEIADKVKQKYPYISFEFQGADKGKEIQDLVVAGDSPDIYYQGLSALDNNLVKFNLQYDLSDLIKKNNFELSRIDPAYLEIIKSASATYGGSYYGLPVTGYTPVLFYNKDIFDKFGVPYPKDGMTWDDAYAIAQKLTRVEDGVQYRGMTMNFTYLLDNNQLAAPYFLQKEDRAAIQTDAWKSIFTTLSKFYRLPLDKPLDDRSRVKEVSAFTKERTSAMHADVTAAIESFPDDFMHWDMVSLPTMKEAPGTNAMVNPRFYYIMSSSKNKEAAFKVIDFVLSDEMQMAASKTGKATVLSKPDIQKAYSQDFAAMKGKNTGGALYVNKSAKPAPPRDPKLTTVSTAAPLNKEFNNVIKGIKDVNTALRDFEDSVNKLITAEKSK</sequence>
<dbReference type="Proteomes" id="UP000730618">
    <property type="component" value="Unassembled WGS sequence"/>
</dbReference>
<evidence type="ECO:0008006" key="7">
    <source>
        <dbReference type="Google" id="ProtNLM"/>
    </source>
</evidence>
<dbReference type="RefSeq" id="WP_218096950.1">
    <property type="nucleotide sequence ID" value="NZ_CAJVCE010000001.1"/>
</dbReference>
<organism evidence="5 6">
    <name type="scientific">Paenibacillus allorhizosphaerae</name>
    <dbReference type="NCBI Taxonomy" id="2849866"/>
    <lineage>
        <taxon>Bacteria</taxon>
        <taxon>Bacillati</taxon>
        <taxon>Bacillota</taxon>
        <taxon>Bacilli</taxon>
        <taxon>Bacillales</taxon>
        <taxon>Paenibacillaceae</taxon>
        <taxon>Paenibacillus</taxon>
    </lineage>
</organism>
<reference evidence="5 6" key="1">
    <citation type="submission" date="2021-06" db="EMBL/GenBank/DDBJ databases">
        <authorList>
            <person name="Criscuolo A."/>
        </authorList>
    </citation>
    <scope>NUCLEOTIDE SEQUENCE [LARGE SCALE GENOMIC DNA]</scope>
    <source>
        <strain evidence="6">CIP 111802</strain>
    </source>
</reference>
<dbReference type="InterPro" id="IPR050490">
    <property type="entry name" value="Bact_solute-bd_prot1"/>
</dbReference>
<dbReference type="PROSITE" id="PS01037">
    <property type="entry name" value="SBP_BACTERIAL_1"/>
    <property type="match status" value="1"/>
</dbReference>
<evidence type="ECO:0000256" key="3">
    <source>
        <dbReference type="ARBA" id="ARBA00022729"/>
    </source>
</evidence>
<proteinExistence type="inferred from homology"/>
<dbReference type="PANTHER" id="PTHR43649:SF12">
    <property type="entry name" value="DIACETYLCHITOBIOSE BINDING PROTEIN DASA"/>
    <property type="match status" value="1"/>
</dbReference>
<keyword evidence="3 4" id="KW-0732">Signal</keyword>
<dbReference type="InterPro" id="IPR006059">
    <property type="entry name" value="SBP"/>
</dbReference>
<feature type="signal peptide" evidence="4">
    <location>
        <begin position="1"/>
        <end position="20"/>
    </location>
</feature>